<dbReference type="KEGG" id="cbw:RR42_s2769"/>
<evidence type="ECO:0000313" key="2">
    <source>
        <dbReference type="Proteomes" id="UP000031843"/>
    </source>
</evidence>
<dbReference type="AlphaFoldDB" id="A0A0C4YPE1"/>
<protein>
    <recommendedName>
        <fullName evidence="3">Integrase</fullName>
    </recommendedName>
</protein>
<sequence length="61" mass="7274">MQIRRRAYKLLVEHYARIGAPIDQAIFSAQRRRVQQHFQLQRRKGLPITQVSVDDIAFLLR</sequence>
<evidence type="ECO:0008006" key="3">
    <source>
        <dbReference type="Google" id="ProtNLM"/>
    </source>
</evidence>
<reference evidence="1 2" key="1">
    <citation type="journal article" date="2015" name="Genome Announc.">
        <title>Complete Genome Sequence of Cupriavidus basilensis 4G11, Isolated from the Oak Ridge Field Research Center Site.</title>
        <authorList>
            <person name="Ray J."/>
            <person name="Waters R.J."/>
            <person name="Skerker J.M."/>
            <person name="Kuehl J.V."/>
            <person name="Price M.N."/>
            <person name="Huang J."/>
            <person name="Chakraborty R."/>
            <person name="Arkin A.P."/>
            <person name="Deutschbauer A."/>
        </authorList>
    </citation>
    <scope>NUCLEOTIDE SEQUENCE [LARGE SCALE GENOMIC DNA]</scope>
    <source>
        <strain evidence="1">4G11</strain>
    </source>
</reference>
<gene>
    <name evidence="1" type="ORF">RR42_s2769</name>
</gene>
<dbReference type="EMBL" id="CP010537">
    <property type="protein sequence ID" value="AJG24350.1"/>
    <property type="molecule type" value="Genomic_DNA"/>
</dbReference>
<accession>A0A0C4YPE1</accession>
<name>A0A0C4YPE1_9BURK</name>
<dbReference type="Proteomes" id="UP000031843">
    <property type="component" value="Chromosome secondary"/>
</dbReference>
<proteinExistence type="predicted"/>
<organism evidence="1 2">
    <name type="scientific">Cupriavidus basilensis</name>
    <dbReference type="NCBI Taxonomy" id="68895"/>
    <lineage>
        <taxon>Bacteria</taxon>
        <taxon>Pseudomonadati</taxon>
        <taxon>Pseudomonadota</taxon>
        <taxon>Betaproteobacteria</taxon>
        <taxon>Burkholderiales</taxon>
        <taxon>Burkholderiaceae</taxon>
        <taxon>Cupriavidus</taxon>
    </lineage>
</organism>
<evidence type="ECO:0000313" key="1">
    <source>
        <dbReference type="EMBL" id="AJG24350.1"/>
    </source>
</evidence>
<keyword evidence="2" id="KW-1185">Reference proteome</keyword>